<organism evidence="3 4">
    <name type="scientific">Thiorhodococcus fuscus</name>
    <dbReference type="NCBI Taxonomy" id="527200"/>
    <lineage>
        <taxon>Bacteria</taxon>
        <taxon>Pseudomonadati</taxon>
        <taxon>Pseudomonadota</taxon>
        <taxon>Gammaproteobacteria</taxon>
        <taxon>Chromatiales</taxon>
        <taxon>Chromatiaceae</taxon>
        <taxon>Thiorhodococcus</taxon>
    </lineage>
</organism>
<gene>
    <name evidence="3" type="ORF">ACFSJC_09505</name>
</gene>
<proteinExistence type="predicted"/>
<feature type="compositionally biased region" description="Basic and acidic residues" evidence="2">
    <location>
        <begin position="641"/>
        <end position="660"/>
    </location>
</feature>
<keyword evidence="4" id="KW-1185">Reference proteome</keyword>
<dbReference type="PANTHER" id="PTHR23159:SF60">
    <property type="entry name" value="SPINDLE ASSEMBLY ABNORMAL PROTEIN 4"/>
    <property type="match status" value="1"/>
</dbReference>
<feature type="coiled-coil region" evidence="1">
    <location>
        <begin position="474"/>
        <end position="522"/>
    </location>
</feature>
<feature type="coiled-coil region" evidence="1">
    <location>
        <begin position="286"/>
        <end position="438"/>
    </location>
</feature>
<dbReference type="Pfam" id="PF12128">
    <property type="entry name" value="DUF3584"/>
    <property type="match status" value="1"/>
</dbReference>
<dbReference type="PANTHER" id="PTHR23159">
    <property type="entry name" value="CENTROSOMAL PROTEIN 2"/>
    <property type="match status" value="1"/>
</dbReference>
<evidence type="ECO:0000313" key="3">
    <source>
        <dbReference type="EMBL" id="MFD2112072.1"/>
    </source>
</evidence>
<dbReference type="Proteomes" id="UP001597337">
    <property type="component" value="Unassembled WGS sequence"/>
</dbReference>
<keyword evidence="1" id="KW-0175">Coiled coil</keyword>
<evidence type="ECO:0000256" key="1">
    <source>
        <dbReference type="SAM" id="Coils"/>
    </source>
</evidence>
<dbReference type="RefSeq" id="WP_386026045.1">
    <property type="nucleotide sequence ID" value="NZ_JBHUHX010000018.1"/>
</dbReference>
<keyword evidence="3" id="KW-0067">ATP-binding</keyword>
<reference evidence="4" key="1">
    <citation type="journal article" date="2019" name="Int. J. Syst. Evol. Microbiol.">
        <title>The Global Catalogue of Microorganisms (GCM) 10K type strain sequencing project: providing services to taxonomists for standard genome sequencing and annotation.</title>
        <authorList>
            <consortium name="The Broad Institute Genomics Platform"/>
            <consortium name="The Broad Institute Genome Sequencing Center for Infectious Disease"/>
            <person name="Wu L."/>
            <person name="Ma J."/>
        </authorList>
    </citation>
    <scope>NUCLEOTIDE SEQUENCE [LARGE SCALE GENOMIC DNA]</scope>
    <source>
        <strain evidence="4">KACC 12597</strain>
    </source>
</reference>
<name>A0ABW4Y7B5_9GAMM</name>
<evidence type="ECO:0000256" key="2">
    <source>
        <dbReference type="SAM" id="MobiDB-lite"/>
    </source>
</evidence>
<dbReference type="InterPro" id="IPR021979">
    <property type="entry name" value="DUF3584"/>
</dbReference>
<feature type="region of interest" description="Disordered" evidence="2">
    <location>
        <begin position="874"/>
        <end position="895"/>
    </location>
</feature>
<evidence type="ECO:0000313" key="4">
    <source>
        <dbReference type="Proteomes" id="UP001597337"/>
    </source>
</evidence>
<dbReference type="EMBL" id="JBHUHX010000018">
    <property type="protein sequence ID" value="MFD2112072.1"/>
    <property type="molecule type" value="Genomic_DNA"/>
</dbReference>
<comment type="caution">
    <text evidence="3">The sequence shown here is derived from an EMBL/GenBank/DDBJ whole genome shotgun (WGS) entry which is preliminary data.</text>
</comment>
<sequence>MPGLNRILLINTHLQGVVELKVDAHTNICGTNASGKTTLQRLVPVFYGEYPSRVVPATRDSFERWYLPTEQSFIIYEYQRMDEQTCQAVLAAASDGKGVVYRLVQRPFDLDDYSRTRQGDRLTCIGMKELGLRLRQLGVPTTRLLNTREYRAILQNDRALFAASSNAGELRALGRHYSLCQPGQSLRHLEKLARAVHSREGKMETVRSMIAAILEEDGVSPPTSQLKLKQVEDWIRESRLIQGFEAMRPEFDRLERAYQELLGRERRLSGLKQSYRLEEPLEQQRLEEARARVEHNDRALKRLKQAWDNDSHAFDRERSSSKGEIERCETELNQIEQHYRSYLDADIEQIKADLKRLGDWREDYESLKERLRLLTDTHQDVERDYLERQQRIGQRRERQLEELRQRDNDLKEGKARLLEQHNAAVETLREQQRNEREAGLADFRQRTTDCELERERLKTRLENAGHTEEERHELAVFDQRLETADAEIEEIETRLTQLDAQHQEQRRQRDAADTALRKIRRQREERQGAVDDAQRLLYPGQHSLLEFLRRERPGWETCLGKVLDPVLLQRTDLKPQSTEDDPDSFGGLRLDLKAIDTPAHAVSEQALRQHLQNAEDALSDVDNRLREAETRLDQTQTALAAHEREQTLAQGERRARREDLGRLKEERRTLKGRFDAALSERQLHDRKALSDLDARLQRLNKDQEHWAADLSERHHEALSELKTHWQDVIGRTDTEIAQNQGAIEERKRKAKEELDACEHWYRNELKSRGVDDALIADLKRQMDDLETRIQRTEGRRAYIQDYDNWYQRTWLGRKPELQTRLDEERARAARLDREFATAEETFKRARTELQAALKGANDQAEATEERLTRLKNQRRRLDALKLPPEEPPPAGDLGERLRLGEDLLQGREQLLIEVRNQVEHFDRLIAANAGSSLAETWERSRADCRLPGEPGSPPALDHRRLVEQLAQLLNELVPQKLTGLREQGRIFGKDLADYYVVLDDIDRRIENQSRRITREVAEDLSLDGVSDSAVLIRSRISELEFWPDLRAFIAAFEDWRDSGFDGLPNADYVNSMRQALEIIGRSAPSGGVAGLLEIELRLREGRSDLVIRTDRQLNESSSHGMAYLILCKFLLAFTRLLRADASVVVHWPIDELGTLHHQNVKKIFDACDANAIRILGAFPNPESEVLGLFTNRYIVDRQTRQLQVVKPRIDAIAARLRQRQDQGQEACANVVD</sequence>
<feature type="region of interest" description="Disordered" evidence="2">
    <location>
        <begin position="632"/>
        <end position="660"/>
    </location>
</feature>
<protein>
    <submittedName>
        <fullName evidence="3">ATP-binding protein</fullName>
    </submittedName>
</protein>
<accession>A0ABW4Y7B5</accession>
<keyword evidence="3" id="KW-0547">Nucleotide-binding</keyword>
<dbReference type="GO" id="GO:0005524">
    <property type="term" value="F:ATP binding"/>
    <property type="evidence" value="ECO:0007669"/>
    <property type="project" value="UniProtKB-KW"/>
</dbReference>